<protein>
    <submittedName>
        <fullName evidence="1">Acyl-CoA synthetase (AMP-forming)/AMP-acid ligase II</fullName>
    </submittedName>
</protein>
<gene>
    <name evidence="1" type="ORF">J2751_000998</name>
</gene>
<evidence type="ECO:0000313" key="2">
    <source>
        <dbReference type="Proteomes" id="UP000823588"/>
    </source>
</evidence>
<dbReference type="OrthoDB" id="205088at2157"/>
<dbReference type="EMBL" id="JAGGKQ010000005">
    <property type="protein sequence ID" value="MBP1921993.1"/>
    <property type="molecule type" value="Genomic_DNA"/>
</dbReference>
<dbReference type="InterPro" id="IPR042099">
    <property type="entry name" value="ANL_N_sf"/>
</dbReference>
<comment type="caution">
    <text evidence="1">The sequence shown here is derived from an EMBL/GenBank/DDBJ whole genome shotgun (WGS) entry which is preliminary data.</text>
</comment>
<keyword evidence="1" id="KW-0436">Ligase</keyword>
<dbReference type="GO" id="GO:0016874">
    <property type="term" value="F:ligase activity"/>
    <property type="evidence" value="ECO:0007669"/>
    <property type="project" value="UniProtKB-KW"/>
</dbReference>
<organism evidence="1 2">
    <name type="scientific">Halorubrum alkaliphilum</name>
    <dbReference type="NCBI Taxonomy" id="261290"/>
    <lineage>
        <taxon>Archaea</taxon>
        <taxon>Methanobacteriati</taxon>
        <taxon>Methanobacteriota</taxon>
        <taxon>Stenosarchaea group</taxon>
        <taxon>Halobacteria</taxon>
        <taxon>Halobacteriales</taxon>
        <taxon>Haloferacaceae</taxon>
        <taxon>Halorubrum</taxon>
    </lineage>
</organism>
<accession>A0A8T4GD04</accession>
<name>A0A8T4GD04_9EURY</name>
<dbReference type="RefSeq" id="WP_209483740.1">
    <property type="nucleotide sequence ID" value="NZ_JAGGKQ010000005.1"/>
</dbReference>
<reference evidence="1" key="1">
    <citation type="submission" date="2021-03" db="EMBL/GenBank/DDBJ databases">
        <title>Genomic Encyclopedia of Type Strains, Phase IV (KMG-IV): sequencing the most valuable type-strain genomes for metagenomic binning, comparative biology and taxonomic classification.</title>
        <authorList>
            <person name="Goeker M."/>
        </authorList>
    </citation>
    <scope>NUCLEOTIDE SEQUENCE</scope>
    <source>
        <strain evidence="1">DSM 23564</strain>
    </source>
</reference>
<proteinExistence type="predicted"/>
<evidence type="ECO:0000313" key="1">
    <source>
        <dbReference type="EMBL" id="MBP1921993.1"/>
    </source>
</evidence>
<sequence>MAVVGDLLGRDRRTRTTALVTPNGSERTYHDLITNAYKAANVLRYLGAREGSTVAVDPQPGFHTTVAFLGAARLGAAVRFDPHAGIAAGDRVVVAPVADESDFDPDPGTNLTVFGGAPDRPETTHWEGELWSENPGTPPSEVDPADIVIRGGDGDVSHRTLLALATGIADDYGMTEGTGVVLRVSFAEPHAVAAGVIAPLSCGATVVLDRSSGRENGDIGVVRDSNRNVPEPRRVDLATL</sequence>
<dbReference type="SUPFAM" id="SSF56801">
    <property type="entry name" value="Acetyl-CoA synthetase-like"/>
    <property type="match status" value="1"/>
</dbReference>
<keyword evidence="2" id="KW-1185">Reference proteome</keyword>
<dbReference type="Proteomes" id="UP000823588">
    <property type="component" value="Unassembled WGS sequence"/>
</dbReference>
<dbReference type="Gene3D" id="3.40.50.12780">
    <property type="entry name" value="N-terminal domain of ligase-like"/>
    <property type="match status" value="1"/>
</dbReference>
<dbReference type="AlphaFoldDB" id="A0A8T4GD04"/>